<evidence type="ECO:0000256" key="9">
    <source>
        <dbReference type="RuleBase" id="RU368073"/>
    </source>
</evidence>
<feature type="region of interest" description="Disordered" evidence="10">
    <location>
        <begin position="1"/>
        <end position="79"/>
    </location>
</feature>
<feature type="compositionally biased region" description="Pro residues" evidence="10">
    <location>
        <begin position="48"/>
        <end position="58"/>
    </location>
</feature>
<feature type="compositionally biased region" description="Low complexity" evidence="10">
    <location>
        <begin position="38"/>
        <end position="47"/>
    </location>
</feature>
<dbReference type="PANTHER" id="PTHR14083">
    <property type="entry name" value="YIP1 INTERACTING FACTOR HOMOLOG YIF1 PROTEIN"/>
    <property type="match status" value="1"/>
</dbReference>
<dbReference type="GO" id="GO:0006888">
    <property type="term" value="P:endoplasmic reticulum to Golgi vesicle-mediated transport"/>
    <property type="evidence" value="ECO:0007669"/>
    <property type="project" value="UniProtKB-UniRule"/>
</dbReference>
<feature type="transmembrane region" description="Helical" evidence="9">
    <location>
        <begin position="168"/>
        <end position="188"/>
    </location>
</feature>
<dbReference type="AlphaFoldDB" id="A0A1S3JZ90"/>
<reference evidence="12" key="1">
    <citation type="journal article" date="2015" name="Nat. Commun.">
        <title>The Lingula genome provides insights into brachiopod evolution and the origin of phosphate biomineralization.</title>
        <authorList>
            <person name="Luo Y.J."/>
            <person name="Takeuchi T."/>
            <person name="Koyanagi R."/>
            <person name="Yamada L."/>
            <person name="Kanda M."/>
            <person name="Khalturina M."/>
            <person name="Fujie M."/>
            <person name="Yamasaki S.I."/>
            <person name="Endo K."/>
            <person name="Satoh N."/>
        </authorList>
    </citation>
    <scope>NUCLEOTIDE SEQUENCE</scope>
</reference>
<evidence type="ECO:0000256" key="3">
    <source>
        <dbReference type="ARBA" id="ARBA00022692"/>
    </source>
</evidence>
<evidence type="ECO:0000256" key="7">
    <source>
        <dbReference type="ARBA" id="ARBA00023034"/>
    </source>
</evidence>
<reference evidence="12" key="2">
    <citation type="submission" date="2025-08" db="UniProtKB">
        <authorList>
            <consortium name="RefSeq"/>
        </authorList>
    </citation>
    <scope>IDENTIFICATION</scope>
</reference>
<dbReference type="InterPro" id="IPR005578">
    <property type="entry name" value="Yif1_fam"/>
</dbReference>
<evidence type="ECO:0000256" key="5">
    <source>
        <dbReference type="ARBA" id="ARBA00022927"/>
    </source>
</evidence>
<dbReference type="STRING" id="7574.A0A1S3JZ90"/>
<keyword evidence="8 9" id="KW-0472">Membrane</keyword>
<name>A0A1S3JZ90_LINAN</name>
<organism evidence="11 12">
    <name type="scientific">Lingula anatina</name>
    <name type="common">Brachiopod</name>
    <name type="synonym">Lingula unguis</name>
    <dbReference type="NCBI Taxonomy" id="7574"/>
    <lineage>
        <taxon>Eukaryota</taxon>
        <taxon>Metazoa</taxon>
        <taxon>Spiralia</taxon>
        <taxon>Lophotrochozoa</taxon>
        <taxon>Brachiopoda</taxon>
        <taxon>Linguliformea</taxon>
        <taxon>Lingulata</taxon>
        <taxon>Lingulida</taxon>
        <taxon>Linguloidea</taxon>
        <taxon>Lingulidae</taxon>
        <taxon>Lingula</taxon>
    </lineage>
</organism>
<dbReference type="InParanoid" id="A0A1S3JZ90"/>
<evidence type="ECO:0000256" key="4">
    <source>
        <dbReference type="ARBA" id="ARBA00022824"/>
    </source>
</evidence>
<dbReference type="PANTHER" id="PTHR14083:SF0">
    <property type="entry name" value="YIP1D-INTERACTING FACTOR 1, ISOFORM C"/>
    <property type="match status" value="1"/>
</dbReference>
<protein>
    <recommendedName>
        <fullName evidence="9">Protein YIF1</fullName>
    </recommendedName>
</protein>
<dbReference type="GO" id="GO:0015031">
    <property type="term" value="P:protein transport"/>
    <property type="evidence" value="ECO:0007669"/>
    <property type="project" value="UniProtKB-KW"/>
</dbReference>
<keyword evidence="7 9" id="KW-0333">Golgi apparatus</keyword>
<feature type="compositionally biased region" description="Polar residues" evidence="10">
    <location>
        <begin position="24"/>
        <end position="37"/>
    </location>
</feature>
<comment type="function">
    <text evidence="9">Has a role in transport between endoplasmic reticulum and Golgi.</text>
</comment>
<feature type="transmembrane region" description="Helical" evidence="9">
    <location>
        <begin position="204"/>
        <end position="221"/>
    </location>
</feature>
<evidence type="ECO:0000313" key="12">
    <source>
        <dbReference type="RefSeq" id="XP_013415404.1"/>
    </source>
</evidence>
<dbReference type="Proteomes" id="UP000085678">
    <property type="component" value="Unplaced"/>
</dbReference>
<accession>A0A1S3JZ90</accession>
<dbReference type="OrthoDB" id="337750at2759"/>
<feature type="transmembrane region" description="Helical" evidence="9">
    <location>
        <begin position="259"/>
        <end position="278"/>
    </location>
</feature>
<keyword evidence="3 9" id="KW-0812">Transmembrane</keyword>
<dbReference type="KEGG" id="lak:106177229"/>
<gene>
    <name evidence="12" type="primary">LOC106177229</name>
</gene>
<dbReference type="GO" id="GO:0000139">
    <property type="term" value="C:Golgi membrane"/>
    <property type="evidence" value="ECO:0007669"/>
    <property type="project" value="UniProtKB-SubCell"/>
</dbReference>
<dbReference type="GeneID" id="106177229"/>
<feature type="transmembrane region" description="Helical" evidence="9">
    <location>
        <begin position="233"/>
        <end position="253"/>
    </location>
</feature>
<keyword evidence="2 9" id="KW-0813">Transport</keyword>
<keyword evidence="5 9" id="KW-0653">Protein transport</keyword>
<dbReference type="FunCoup" id="A0A1S3JZ90">
    <property type="interactions" value="1987"/>
</dbReference>
<evidence type="ECO:0000256" key="6">
    <source>
        <dbReference type="ARBA" id="ARBA00022989"/>
    </source>
</evidence>
<evidence type="ECO:0000313" key="11">
    <source>
        <dbReference type="Proteomes" id="UP000085678"/>
    </source>
</evidence>
<comment type="similarity">
    <text evidence="1 9">Belongs to the YIF1 family.</text>
</comment>
<keyword evidence="11" id="KW-1185">Reference proteome</keyword>
<dbReference type="GO" id="GO:0030134">
    <property type="term" value="C:COPII-coated ER to Golgi transport vesicle"/>
    <property type="evidence" value="ECO:0007669"/>
    <property type="project" value="TreeGrafter"/>
</dbReference>
<comment type="subcellular location">
    <subcellularLocation>
        <location evidence="9">Endoplasmic reticulum membrane</location>
        <topology evidence="9">Multi-pass membrane protein</topology>
    </subcellularLocation>
    <subcellularLocation>
        <location evidence="9">Golgi apparatus membrane</location>
        <topology evidence="9">Multi-pass membrane protein</topology>
    </subcellularLocation>
</comment>
<evidence type="ECO:0000256" key="2">
    <source>
        <dbReference type="ARBA" id="ARBA00022448"/>
    </source>
</evidence>
<dbReference type="Pfam" id="PF03878">
    <property type="entry name" value="YIF1"/>
    <property type="match status" value="1"/>
</dbReference>
<evidence type="ECO:0000256" key="8">
    <source>
        <dbReference type="ARBA" id="ARBA00023136"/>
    </source>
</evidence>
<evidence type="ECO:0000256" key="10">
    <source>
        <dbReference type="SAM" id="MobiDB-lite"/>
    </source>
</evidence>
<keyword evidence="4 9" id="KW-0256">Endoplasmic reticulum</keyword>
<keyword evidence="6 9" id="KW-1133">Transmembrane helix</keyword>
<dbReference type="RefSeq" id="XP_013415404.1">
    <property type="nucleotide sequence ID" value="XM_013559950.1"/>
</dbReference>
<proteinExistence type="inferred from homology"/>
<evidence type="ECO:0000256" key="1">
    <source>
        <dbReference type="ARBA" id="ARBA00009727"/>
    </source>
</evidence>
<dbReference type="GO" id="GO:0005793">
    <property type="term" value="C:endoplasmic reticulum-Golgi intermediate compartment"/>
    <property type="evidence" value="ECO:0007669"/>
    <property type="project" value="UniProtKB-UniRule"/>
</dbReference>
<dbReference type="GO" id="GO:0005789">
    <property type="term" value="C:endoplasmic reticulum membrane"/>
    <property type="evidence" value="ECO:0007669"/>
    <property type="project" value="UniProtKB-SubCell"/>
</dbReference>
<sequence>MDAPSGFRHPGGGPRRGRGRQAHGPQNPQLFQDTSTVPQHPQGGYEQPPGPGYGPPPQQYAGGYGSPPAPGYSGSPEQHYMGQQLFQDPMAGMAMQYGTSLAGQGKDLVQKNIEKYVSTSKVKDYFDVDTVYVCKKLGLLVFPFTHTEWSVRYQEPVTPRMDINVPDLYIPVMAFVTYILTAGVALGIQNRFTPEQLGIQSSSALVWLIIEMLVIWLSLYITNVQSDIKYLDLVAFCGYKYVGMILSLVAGLIFHSGGYYFALLWSSLTLAFFLVRTLKMKILAQPDGYSQGSGSKSALYMLVFIALVQPLFMWWLTSHIMFVKAPIVNLSGGPY</sequence>
<feature type="transmembrane region" description="Helical" evidence="9">
    <location>
        <begin position="298"/>
        <end position="316"/>
    </location>
</feature>